<dbReference type="EMBL" id="CP000155">
    <property type="protein sequence ID" value="ABC29305.1"/>
    <property type="molecule type" value="Genomic_DNA"/>
</dbReference>
<dbReference type="eggNOG" id="COG0491">
    <property type="taxonomic scope" value="Bacteria"/>
</dbReference>
<dbReference type="InterPro" id="IPR001279">
    <property type="entry name" value="Metallo-B-lactamas"/>
</dbReference>
<reference evidence="2 3" key="1">
    <citation type="journal article" date="2005" name="Nucleic Acids Res.">
        <title>Genomic blueprint of Hahella chejuensis, a marine microbe producing an algicidal agent.</title>
        <authorList>
            <person name="Jeong H."/>
            <person name="Yim J.H."/>
            <person name="Lee C."/>
            <person name="Choi S.-H."/>
            <person name="Park Y.K."/>
            <person name="Yoon S.H."/>
            <person name="Hur C.-G."/>
            <person name="Kang H.-Y."/>
            <person name="Kim D."/>
            <person name="Lee H.H."/>
            <person name="Park K.H."/>
            <person name="Park S.-H."/>
            <person name="Park H.-S."/>
            <person name="Lee H.K."/>
            <person name="Oh T.K."/>
            <person name="Kim J.F."/>
        </authorList>
    </citation>
    <scope>NUCLEOTIDE SEQUENCE [LARGE SCALE GENOMIC DNA]</scope>
    <source>
        <strain evidence="2 3">KCTC 2396</strain>
    </source>
</reference>
<keyword evidence="3" id="KW-1185">Reference proteome</keyword>
<dbReference type="Gene3D" id="1.10.10.10">
    <property type="entry name" value="Winged helix-like DNA-binding domain superfamily/Winged helix DNA-binding domain"/>
    <property type="match status" value="1"/>
</dbReference>
<keyword evidence="2" id="KW-0378">Hydrolase</keyword>
<accession>Q2SJ69</accession>
<evidence type="ECO:0000313" key="3">
    <source>
        <dbReference type="Proteomes" id="UP000000238"/>
    </source>
</evidence>
<dbReference type="STRING" id="349521.HCH_02503"/>
<dbReference type="OrthoDB" id="9803916at2"/>
<name>Q2SJ69_HAHCH</name>
<protein>
    <submittedName>
        <fullName evidence="2">Zn-dependent Hydrolase, including glyoxylases</fullName>
    </submittedName>
</protein>
<dbReference type="AlphaFoldDB" id="Q2SJ69"/>
<gene>
    <name evidence="2" type="ordered locus">HCH_02503</name>
</gene>
<dbReference type="PANTHER" id="PTHR23131:SF4">
    <property type="entry name" value="METALLO-BETA-LACTAMASE SUPERFAMILY POTEIN"/>
    <property type="match status" value="1"/>
</dbReference>
<organism evidence="2 3">
    <name type="scientific">Hahella chejuensis (strain KCTC 2396)</name>
    <dbReference type="NCBI Taxonomy" id="349521"/>
    <lineage>
        <taxon>Bacteria</taxon>
        <taxon>Pseudomonadati</taxon>
        <taxon>Pseudomonadota</taxon>
        <taxon>Gammaproteobacteria</taxon>
        <taxon>Oceanospirillales</taxon>
        <taxon>Hahellaceae</taxon>
        <taxon>Hahella</taxon>
    </lineage>
</organism>
<dbReference type="Gene3D" id="3.60.15.10">
    <property type="entry name" value="Ribonuclease Z/Hydroxyacylglutathione hydrolase-like"/>
    <property type="match status" value="1"/>
</dbReference>
<dbReference type="HOGENOM" id="CLU_048478_0_1_6"/>
<sequence>MDNIQKDIPFGSPVQVGQGVFLLKMPLPFRLDHINLYLIDDQDGWILVDTGLNHRAVRETWEALADSIFQQKPIKKILITHLHPDHIGQAAWLQRRFKADAYISEGDWLMAQRLWFSPAESAIPRYAAHYRAFGVDGERFEQLIENRGNYQRLVKELPLQVKFLRTGDIVSAASGDWRVVSGSGHSPEHLCLWNEASREMITGDHVLPKITPNIGIIVGGLSNPLENYLLSLEDFLAIDCTRYFPAHGLPSENYHERIAEIKMHHHRQLQKLLGGCGEPTTVYEAVGMLFNTELPPHQYMFALGETAAHLRYLESIGLMHRDGEKTWSFKSVSQADQQREETACASSV</sequence>
<dbReference type="InterPro" id="IPR036388">
    <property type="entry name" value="WH-like_DNA-bd_sf"/>
</dbReference>
<dbReference type="SMART" id="SM00849">
    <property type="entry name" value="Lactamase_B"/>
    <property type="match status" value="1"/>
</dbReference>
<dbReference type="PANTHER" id="PTHR23131">
    <property type="entry name" value="ENDORIBONUCLEASE LACTB2"/>
    <property type="match status" value="1"/>
</dbReference>
<dbReference type="Pfam" id="PF21221">
    <property type="entry name" value="B_lactamase-like_C"/>
    <property type="match status" value="1"/>
</dbReference>
<dbReference type="KEGG" id="hch:HCH_02503"/>
<dbReference type="InterPro" id="IPR048933">
    <property type="entry name" value="B_lactamase-like_C"/>
</dbReference>
<dbReference type="RefSeq" id="WP_011396374.1">
    <property type="nucleotide sequence ID" value="NC_007645.1"/>
</dbReference>
<dbReference type="SUPFAM" id="SSF56281">
    <property type="entry name" value="Metallo-hydrolase/oxidoreductase"/>
    <property type="match status" value="1"/>
</dbReference>
<dbReference type="Pfam" id="PF00753">
    <property type="entry name" value="Lactamase_B"/>
    <property type="match status" value="1"/>
</dbReference>
<dbReference type="Proteomes" id="UP000000238">
    <property type="component" value="Chromosome"/>
</dbReference>
<proteinExistence type="predicted"/>
<dbReference type="InterPro" id="IPR036866">
    <property type="entry name" value="RibonucZ/Hydroxyglut_hydro"/>
</dbReference>
<feature type="domain" description="Metallo-beta-lactamase" evidence="1">
    <location>
        <begin position="33"/>
        <end position="247"/>
    </location>
</feature>
<dbReference type="GO" id="GO:0016787">
    <property type="term" value="F:hydrolase activity"/>
    <property type="evidence" value="ECO:0007669"/>
    <property type="project" value="UniProtKB-KW"/>
</dbReference>
<dbReference type="InterPro" id="IPR050662">
    <property type="entry name" value="Sec-metab_biosynth-thioest"/>
</dbReference>
<evidence type="ECO:0000259" key="1">
    <source>
        <dbReference type="SMART" id="SM00849"/>
    </source>
</evidence>
<evidence type="ECO:0000313" key="2">
    <source>
        <dbReference type="EMBL" id="ABC29305.1"/>
    </source>
</evidence>